<dbReference type="NCBIfam" id="TIGR02727">
    <property type="entry name" value="MTHFS_bact"/>
    <property type="match status" value="1"/>
</dbReference>
<dbReference type="EC" id="6.3.3.2" evidence="5 7"/>
<dbReference type="GO" id="GO:0035999">
    <property type="term" value="P:tetrahydrofolate interconversion"/>
    <property type="evidence" value="ECO:0007669"/>
    <property type="project" value="TreeGrafter"/>
</dbReference>
<dbReference type="PIRSF" id="PIRSF006806">
    <property type="entry name" value="FTHF_cligase"/>
    <property type="match status" value="1"/>
</dbReference>
<dbReference type="GO" id="GO:0005739">
    <property type="term" value="C:mitochondrion"/>
    <property type="evidence" value="ECO:0007669"/>
    <property type="project" value="TreeGrafter"/>
</dbReference>
<evidence type="ECO:0000313" key="9">
    <source>
        <dbReference type="Proteomes" id="UP000308652"/>
    </source>
</evidence>
<keyword evidence="7" id="KW-0479">Metal-binding</keyword>
<evidence type="ECO:0000256" key="2">
    <source>
        <dbReference type="ARBA" id="ARBA00022741"/>
    </source>
</evidence>
<dbReference type="OrthoDB" id="2015992at2759"/>
<dbReference type="GO" id="GO:0030272">
    <property type="term" value="F:5-formyltetrahydrofolate cyclo-ligase activity"/>
    <property type="evidence" value="ECO:0007669"/>
    <property type="project" value="UniProtKB-EC"/>
</dbReference>
<comment type="catalytic activity">
    <reaction evidence="4 7">
        <text>(6S)-5-formyl-5,6,7,8-tetrahydrofolate + ATP = (6R)-5,10-methenyltetrahydrofolate + ADP + phosphate</text>
        <dbReference type="Rhea" id="RHEA:10488"/>
        <dbReference type="ChEBI" id="CHEBI:30616"/>
        <dbReference type="ChEBI" id="CHEBI:43474"/>
        <dbReference type="ChEBI" id="CHEBI:57455"/>
        <dbReference type="ChEBI" id="CHEBI:57457"/>
        <dbReference type="ChEBI" id="CHEBI:456216"/>
        <dbReference type="EC" id="6.3.3.2"/>
    </reaction>
</comment>
<dbReference type="PANTHER" id="PTHR23407:SF1">
    <property type="entry name" value="5-FORMYLTETRAHYDROFOLATE CYCLO-LIGASE"/>
    <property type="match status" value="1"/>
</dbReference>
<organism evidence="8 9">
    <name type="scientific">Crucibulum laeve</name>
    <dbReference type="NCBI Taxonomy" id="68775"/>
    <lineage>
        <taxon>Eukaryota</taxon>
        <taxon>Fungi</taxon>
        <taxon>Dikarya</taxon>
        <taxon>Basidiomycota</taxon>
        <taxon>Agaricomycotina</taxon>
        <taxon>Agaricomycetes</taxon>
        <taxon>Agaricomycetidae</taxon>
        <taxon>Agaricales</taxon>
        <taxon>Agaricineae</taxon>
        <taxon>Nidulariaceae</taxon>
        <taxon>Crucibulum</taxon>
    </lineage>
</organism>
<dbReference type="Pfam" id="PF01812">
    <property type="entry name" value="5-FTHF_cyc-lig"/>
    <property type="match status" value="1"/>
</dbReference>
<evidence type="ECO:0000256" key="7">
    <source>
        <dbReference type="RuleBase" id="RU361279"/>
    </source>
</evidence>
<dbReference type="SUPFAM" id="SSF100950">
    <property type="entry name" value="NagB/RpiA/CoA transferase-like"/>
    <property type="match status" value="1"/>
</dbReference>
<feature type="binding site" evidence="6">
    <location>
        <begin position="154"/>
        <end position="162"/>
    </location>
    <ligand>
        <name>ATP</name>
        <dbReference type="ChEBI" id="CHEBI:30616"/>
    </ligand>
</feature>
<name>A0A5C3LYV7_9AGAR</name>
<evidence type="ECO:0000256" key="4">
    <source>
        <dbReference type="ARBA" id="ARBA00036539"/>
    </source>
</evidence>
<proteinExistence type="inferred from homology"/>
<dbReference type="Gene3D" id="3.40.50.10420">
    <property type="entry name" value="NagB/RpiA/CoA transferase-like"/>
    <property type="match status" value="1"/>
</dbReference>
<dbReference type="GO" id="GO:0005524">
    <property type="term" value="F:ATP binding"/>
    <property type="evidence" value="ECO:0007669"/>
    <property type="project" value="UniProtKB-KW"/>
</dbReference>
<dbReference type="GO" id="GO:0046872">
    <property type="term" value="F:metal ion binding"/>
    <property type="evidence" value="ECO:0007669"/>
    <property type="project" value="UniProtKB-KW"/>
</dbReference>
<comment type="similarity">
    <text evidence="1 7">Belongs to the 5-formyltetrahydrofolate cyclo-ligase family.</text>
</comment>
<keyword evidence="2 6" id="KW-0547">Nucleotide-binding</keyword>
<dbReference type="STRING" id="68775.A0A5C3LYV7"/>
<gene>
    <name evidence="8" type="ORF">BDQ12DRAFT_135483</name>
</gene>
<dbReference type="GO" id="GO:0009396">
    <property type="term" value="P:folic acid-containing compound biosynthetic process"/>
    <property type="evidence" value="ECO:0007669"/>
    <property type="project" value="TreeGrafter"/>
</dbReference>
<feature type="binding site" evidence="6">
    <location>
        <position position="65"/>
    </location>
    <ligand>
        <name>substrate</name>
    </ligand>
</feature>
<dbReference type="Proteomes" id="UP000308652">
    <property type="component" value="Unassembled WGS sequence"/>
</dbReference>
<accession>A0A5C3LYV7</accession>
<dbReference type="InterPro" id="IPR024185">
    <property type="entry name" value="FTHF_cligase-like_sf"/>
</dbReference>
<evidence type="ECO:0000256" key="3">
    <source>
        <dbReference type="ARBA" id="ARBA00022840"/>
    </source>
</evidence>
<feature type="binding site" evidence="6">
    <location>
        <position position="59"/>
    </location>
    <ligand>
        <name>substrate</name>
    </ligand>
</feature>
<comment type="cofactor">
    <cofactor evidence="7">
        <name>Mg(2+)</name>
        <dbReference type="ChEBI" id="CHEBI:18420"/>
    </cofactor>
</comment>
<protein>
    <recommendedName>
        <fullName evidence="5 7">5-formyltetrahydrofolate cyclo-ligase</fullName>
        <ecNumber evidence="5 7">6.3.3.2</ecNumber>
    </recommendedName>
</protein>
<evidence type="ECO:0000256" key="1">
    <source>
        <dbReference type="ARBA" id="ARBA00010638"/>
    </source>
</evidence>
<dbReference type="InterPro" id="IPR002698">
    <property type="entry name" value="FTHF_cligase"/>
</dbReference>
<keyword evidence="7" id="KW-0460">Magnesium</keyword>
<reference evidence="8 9" key="1">
    <citation type="journal article" date="2019" name="Nat. Ecol. Evol.">
        <title>Megaphylogeny resolves global patterns of mushroom evolution.</title>
        <authorList>
            <person name="Varga T."/>
            <person name="Krizsan K."/>
            <person name="Foldi C."/>
            <person name="Dima B."/>
            <person name="Sanchez-Garcia M."/>
            <person name="Sanchez-Ramirez S."/>
            <person name="Szollosi G.J."/>
            <person name="Szarkandi J.G."/>
            <person name="Papp V."/>
            <person name="Albert L."/>
            <person name="Andreopoulos W."/>
            <person name="Angelini C."/>
            <person name="Antonin V."/>
            <person name="Barry K.W."/>
            <person name="Bougher N.L."/>
            <person name="Buchanan P."/>
            <person name="Buyck B."/>
            <person name="Bense V."/>
            <person name="Catcheside P."/>
            <person name="Chovatia M."/>
            <person name="Cooper J."/>
            <person name="Damon W."/>
            <person name="Desjardin D."/>
            <person name="Finy P."/>
            <person name="Geml J."/>
            <person name="Haridas S."/>
            <person name="Hughes K."/>
            <person name="Justo A."/>
            <person name="Karasinski D."/>
            <person name="Kautmanova I."/>
            <person name="Kiss B."/>
            <person name="Kocsube S."/>
            <person name="Kotiranta H."/>
            <person name="LaButti K.M."/>
            <person name="Lechner B.E."/>
            <person name="Liimatainen K."/>
            <person name="Lipzen A."/>
            <person name="Lukacs Z."/>
            <person name="Mihaltcheva S."/>
            <person name="Morgado L.N."/>
            <person name="Niskanen T."/>
            <person name="Noordeloos M.E."/>
            <person name="Ohm R.A."/>
            <person name="Ortiz-Santana B."/>
            <person name="Ovrebo C."/>
            <person name="Racz N."/>
            <person name="Riley R."/>
            <person name="Savchenko A."/>
            <person name="Shiryaev A."/>
            <person name="Soop K."/>
            <person name="Spirin V."/>
            <person name="Szebenyi C."/>
            <person name="Tomsovsky M."/>
            <person name="Tulloss R.E."/>
            <person name="Uehling J."/>
            <person name="Grigoriev I.V."/>
            <person name="Vagvolgyi C."/>
            <person name="Papp T."/>
            <person name="Martin F.M."/>
            <person name="Miettinen O."/>
            <person name="Hibbett D.S."/>
            <person name="Nagy L.G."/>
        </authorList>
    </citation>
    <scope>NUCLEOTIDE SEQUENCE [LARGE SCALE GENOMIC DNA]</scope>
    <source>
        <strain evidence="8 9">CBS 166.37</strain>
    </source>
</reference>
<dbReference type="EMBL" id="ML213605">
    <property type="protein sequence ID" value="TFK38042.1"/>
    <property type="molecule type" value="Genomic_DNA"/>
</dbReference>
<keyword evidence="3 6" id="KW-0067">ATP-binding</keyword>
<sequence length="228" mass="25101">MAATLQNSLKAQKKVLRKAISSKLSSLPGSSVEEQSQAVVARVLELPCFRRCKTISCYLSMPFGEVDTSKLVLESLASGKTLFVPRIQSKEGHMEFLKIYGTDDLASLPNGTWGIKEPEMHWQGKSRTNALESNSEPLDMILLPGVAFDRSLSRLGHGKGYYDRFISSYVATGRRRPFLVGLALREQIVGDKVVPMGAHDWKLDLVVTPDETLGGSTVEVVNTSDDTR</sequence>
<dbReference type="InterPro" id="IPR037171">
    <property type="entry name" value="NagB/RpiA_transferase-like"/>
</dbReference>
<feature type="binding site" evidence="6">
    <location>
        <begin position="13"/>
        <end position="17"/>
    </location>
    <ligand>
        <name>ATP</name>
        <dbReference type="ChEBI" id="CHEBI:30616"/>
    </ligand>
</feature>
<evidence type="ECO:0000256" key="6">
    <source>
        <dbReference type="PIRSR" id="PIRSR006806-1"/>
    </source>
</evidence>
<evidence type="ECO:0000256" key="5">
    <source>
        <dbReference type="ARBA" id="ARBA00038966"/>
    </source>
</evidence>
<keyword evidence="9" id="KW-1185">Reference proteome</keyword>
<dbReference type="AlphaFoldDB" id="A0A5C3LYV7"/>
<dbReference type="PANTHER" id="PTHR23407">
    <property type="entry name" value="ATPASE INHIBITOR/5-FORMYLTETRAHYDROFOLATE CYCLO-LIGASE"/>
    <property type="match status" value="1"/>
</dbReference>
<evidence type="ECO:0000313" key="8">
    <source>
        <dbReference type="EMBL" id="TFK38042.1"/>
    </source>
</evidence>
<keyword evidence="8" id="KW-0436">Ligase</keyword>